<sequence length="69" mass="7317">MSDTFRDVNDVLNRIINEQEAVLLAEERQNPGGELVVFRPASPAGPEDGGALAGELESVLKELAARLAG</sequence>
<proteinExistence type="predicted"/>
<dbReference type="EMBL" id="JBHUKQ010000004">
    <property type="protein sequence ID" value="MFD2479726.1"/>
    <property type="molecule type" value="Genomic_DNA"/>
</dbReference>
<protein>
    <submittedName>
        <fullName evidence="1">Uncharacterized protein</fullName>
    </submittedName>
</protein>
<comment type="caution">
    <text evidence="1">The sequence shown here is derived from an EMBL/GenBank/DDBJ whole genome shotgun (WGS) entry which is preliminary data.</text>
</comment>
<organism evidence="1 2">
    <name type="scientific">Amycolatopsis albidoflavus</name>
    <dbReference type="NCBI Taxonomy" id="102226"/>
    <lineage>
        <taxon>Bacteria</taxon>
        <taxon>Bacillati</taxon>
        <taxon>Actinomycetota</taxon>
        <taxon>Actinomycetes</taxon>
        <taxon>Pseudonocardiales</taxon>
        <taxon>Pseudonocardiaceae</taxon>
        <taxon>Amycolatopsis</taxon>
    </lineage>
</organism>
<dbReference type="RefSeq" id="WP_344278025.1">
    <property type="nucleotide sequence ID" value="NZ_BAAAHV010000013.1"/>
</dbReference>
<name>A0ABW5HSQ7_9PSEU</name>
<evidence type="ECO:0000313" key="2">
    <source>
        <dbReference type="Proteomes" id="UP001597542"/>
    </source>
</evidence>
<reference evidence="2" key="1">
    <citation type="journal article" date="2019" name="Int. J. Syst. Evol. Microbiol.">
        <title>The Global Catalogue of Microorganisms (GCM) 10K type strain sequencing project: providing services to taxonomists for standard genome sequencing and annotation.</title>
        <authorList>
            <consortium name="The Broad Institute Genomics Platform"/>
            <consortium name="The Broad Institute Genome Sequencing Center for Infectious Disease"/>
            <person name="Wu L."/>
            <person name="Ma J."/>
        </authorList>
    </citation>
    <scope>NUCLEOTIDE SEQUENCE [LARGE SCALE GENOMIC DNA]</scope>
    <source>
        <strain evidence="2">CGMCC 4.7638</strain>
    </source>
</reference>
<evidence type="ECO:0000313" key="1">
    <source>
        <dbReference type="EMBL" id="MFD2479726.1"/>
    </source>
</evidence>
<keyword evidence="2" id="KW-1185">Reference proteome</keyword>
<accession>A0ABW5HSQ7</accession>
<gene>
    <name evidence="1" type="ORF">ACFSUT_05540</name>
</gene>
<dbReference type="Proteomes" id="UP001597542">
    <property type="component" value="Unassembled WGS sequence"/>
</dbReference>